<dbReference type="EMBL" id="CP047898">
    <property type="protein sequence ID" value="QHK20326.1"/>
    <property type="molecule type" value="Genomic_DNA"/>
</dbReference>
<dbReference type="Proteomes" id="UP000464186">
    <property type="component" value="Chromosome"/>
</dbReference>
<sequence>MTSTISGAAGVSRRGFLGLAGLAITTAGLAACGGGGGSTSGGASASSSVKLPTYKEFTGLTPDLAGNAKGLQAAYFKLPKPVQSVQNAPLKGTVTGLTETFDTMSPAMKDNPFWQRLNAKLGGDLELQIAEDIGDGYPAKFATVLASNDLPDMMWVPPNQGIPNIGPMLEAKFQDLTQYLSGDAVLEYPNLAALKPDSWKTAVVNGKIWGAPIPSTPFGQVYIGNRETWAQVGGFGAGNAEEFLAKAKEITRPGEQKYALEPSYINALHMVGEWFGAPNGWAVNKDRTLTNLYETDEYAASVEFVAKMFAAGVFYPDAHATDIRARVAHGSVGAQVVSGPHDLDDYRALNETAGFDILVPFSADGKVTPTYDMGYGTVGFTPFKKADEGKIRELLSLMNYLSAPFGTVEYLQKNYGELDQDYTLDGNGNPIRTETGTTNAPGLVSALTIMSSPENVNFNPGFDDDTRYVNEQQQKLLELAWRNPTNGSYSDTNAKVGAKIGKQLRDKVTDVVTGRAKINELESAVKRWKSEGGDKIRDEYQAALASDAPVFRT</sequence>
<name>A0A6P1NJ10_9MICC</name>
<dbReference type="SUPFAM" id="SSF53850">
    <property type="entry name" value="Periplasmic binding protein-like II"/>
    <property type="match status" value="1"/>
</dbReference>
<dbReference type="PROSITE" id="PS51318">
    <property type="entry name" value="TAT"/>
    <property type="match status" value="1"/>
</dbReference>
<dbReference type="KEGG" id="psey:GU243_11940"/>
<evidence type="ECO:0000313" key="3">
    <source>
        <dbReference type="Proteomes" id="UP000464186"/>
    </source>
</evidence>
<keyword evidence="3" id="KW-1185">Reference proteome</keyword>
<dbReference type="PANTHER" id="PTHR43649:SF31">
    <property type="entry name" value="SN-GLYCEROL-3-PHOSPHATE-BINDING PERIPLASMIC PROTEIN UGPB"/>
    <property type="match status" value="1"/>
</dbReference>
<dbReference type="PANTHER" id="PTHR43649">
    <property type="entry name" value="ARABINOSE-BINDING PROTEIN-RELATED"/>
    <property type="match status" value="1"/>
</dbReference>
<reference evidence="2 3" key="1">
    <citation type="submission" date="2020-01" db="EMBL/GenBank/DDBJ databases">
        <title>Pseudarthrobacter psychrotolerans sp. nov., isolated from antarctic soil.</title>
        <authorList>
            <person name="Shin Y."/>
            <person name="Park W."/>
        </authorList>
    </citation>
    <scope>NUCLEOTIDE SEQUENCE [LARGE SCALE GENOMIC DNA]</scope>
    <source>
        <strain evidence="2 3">YJ56</strain>
    </source>
</reference>
<dbReference type="AlphaFoldDB" id="A0A6P1NJ10"/>
<proteinExistence type="inferred from homology"/>
<dbReference type="InterPro" id="IPR006311">
    <property type="entry name" value="TAT_signal"/>
</dbReference>
<dbReference type="Gene3D" id="3.40.190.10">
    <property type="entry name" value="Periplasmic binding protein-like II"/>
    <property type="match status" value="2"/>
</dbReference>
<organism evidence="2 3">
    <name type="scientific">Pseudarthrobacter psychrotolerans</name>
    <dbReference type="NCBI Taxonomy" id="2697569"/>
    <lineage>
        <taxon>Bacteria</taxon>
        <taxon>Bacillati</taxon>
        <taxon>Actinomycetota</taxon>
        <taxon>Actinomycetes</taxon>
        <taxon>Micrococcales</taxon>
        <taxon>Micrococcaceae</taxon>
        <taxon>Pseudarthrobacter</taxon>
    </lineage>
</organism>
<accession>A0A6P1NJ10</accession>
<protein>
    <submittedName>
        <fullName evidence="2">Sugar ABC transporter substrate-binding protein</fullName>
    </submittedName>
</protein>
<evidence type="ECO:0000256" key="1">
    <source>
        <dbReference type="ARBA" id="ARBA00008520"/>
    </source>
</evidence>
<gene>
    <name evidence="2" type="ORF">GU243_11940</name>
</gene>
<dbReference type="InterPro" id="IPR050490">
    <property type="entry name" value="Bact_solute-bd_prot1"/>
</dbReference>
<evidence type="ECO:0000313" key="2">
    <source>
        <dbReference type="EMBL" id="QHK20326.1"/>
    </source>
</evidence>
<comment type="similarity">
    <text evidence="1">Belongs to the bacterial solute-binding protein 1 family.</text>
</comment>